<proteinExistence type="predicted"/>
<dbReference type="EMBL" id="LUCM01002579">
    <property type="protein sequence ID" value="KAA0197130.1"/>
    <property type="molecule type" value="Genomic_DNA"/>
</dbReference>
<feature type="region of interest" description="Disordered" evidence="1">
    <location>
        <begin position="67"/>
        <end position="92"/>
    </location>
</feature>
<dbReference type="OrthoDB" id="71302at2759"/>
<name>A0A8E0S3P8_9TREM</name>
<dbReference type="Proteomes" id="UP000728185">
    <property type="component" value="Unassembled WGS sequence"/>
</dbReference>
<evidence type="ECO:0000313" key="3">
    <source>
        <dbReference type="Proteomes" id="UP000728185"/>
    </source>
</evidence>
<protein>
    <submittedName>
        <fullName evidence="2">Uncharacterized protein</fullName>
    </submittedName>
</protein>
<evidence type="ECO:0000256" key="1">
    <source>
        <dbReference type="SAM" id="MobiDB-lite"/>
    </source>
</evidence>
<gene>
    <name evidence="2" type="ORF">FBUS_10670</name>
</gene>
<feature type="region of interest" description="Disordered" evidence="1">
    <location>
        <begin position="364"/>
        <end position="390"/>
    </location>
</feature>
<comment type="caution">
    <text evidence="2">The sequence shown here is derived from an EMBL/GenBank/DDBJ whole genome shotgun (WGS) entry which is preliminary data.</text>
</comment>
<dbReference type="AlphaFoldDB" id="A0A8E0S3P8"/>
<evidence type="ECO:0000313" key="2">
    <source>
        <dbReference type="EMBL" id="KAA0197130.1"/>
    </source>
</evidence>
<sequence length="461" mass="49220">MEPVSVRCNIFSFSNPFSDEVEYVVCTSTSIKSLQTTASVAATNVTSSSHKNSIPLGDLVQSSSCPQPLDFDHDPISGHSRSGGPLRESSNVASSASYGSAIRSLGDSQSLSYWRSAIDGPDQFNAFTNIQSGFRSLSNQAQLLSGFRMHQAGSNDRQHVTTEIDPAHVKLDHDDHSVLSVQLNSHEANRAQFPGINGTFGSATHSNAGEYQANSSTYVSTPAGSAPDSSSFELIPQQTLSEQDVCSAAYYSGVHKHGAELPSDSSSSLIHNACVVHASDSGLTRPSAICYLPSAPNQENLRRSSPHIHYPPPSGSLAMQESYHSSADASSASQFYNRSPARETNISSVFHGWYSSDLTHCPTSASASSSTPSEPFQQSGSTDQISGDLGFSYPGHLVHSSVTSIPATPRNSMQPSVLQDQQSTSTYFDYFHCDPVYPTPPIVSTEDYRQLTSVNATPGSS</sequence>
<keyword evidence="3" id="KW-1185">Reference proteome</keyword>
<reference evidence="2" key="1">
    <citation type="submission" date="2019-05" db="EMBL/GenBank/DDBJ databases">
        <title>Annotation for the trematode Fasciolopsis buski.</title>
        <authorList>
            <person name="Choi Y.-J."/>
        </authorList>
    </citation>
    <scope>NUCLEOTIDE SEQUENCE</scope>
    <source>
        <strain evidence="2">HT</strain>
        <tissue evidence="2">Whole worm</tissue>
    </source>
</reference>
<feature type="compositionally biased region" description="Low complexity" evidence="1">
    <location>
        <begin position="364"/>
        <end position="373"/>
    </location>
</feature>
<feature type="region of interest" description="Disordered" evidence="1">
    <location>
        <begin position="300"/>
        <end position="324"/>
    </location>
</feature>
<feature type="compositionally biased region" description="Polar residues" evidence="1">
    <location>
        <begin position="374"/>
        <end position="385"/>
    </location>
</feature>
<accession>A0A8E0S3P8</accession>
<organism evidence="2 3">
    <name type="scientific">Fasciolopsis buskii</name>
    <dbReference type="NCBI Taxonomy" id="27845"/>
    <lineage>
        <taxon>Eukaryota</taxon>
        <taxon>Metazoa</taxon>
        <taxon>Spiralia</taxon>
        <taxon>Lophotrochozoa</taxon>
        <taxon>Platyhelminthes</taxon>
        <taxon>Trematoda</taxon>
        <taxon>Digenea</taxon>
        <taxon>Plagiorchiida</taxon>
        <taxon>Echinostomata</taxon>
        <taxon>Echinostomatoidea</taxon>
        <taxon>Fasciolidae</taxon>
        <taxon>Fasciolopsis</taxon>
    </lineage>
</organism>